<keyword evidence="4 8" id="KW-0566">Pantothenate biosynthesis</keyword>
<accession>A0A7L5AG00</accession>
<organism evidence="9 10">
    <name type="scientific">Marisediminicola antarctica</name>
    <dbReference type="NCBI Taxonomy" id="674079"/>
    <lineage>
        <taxon>Bacteria</taxon>
        <taxon>Bacillati</taxon>
        <taxon>Actinomycetota</taxon>
        <taxon>Actinomycetes</taxon>
        <taxon>Micrococcales</taxon>
        <taxon>Microbacteriaceae</taxon>
        <taxon>Marisediminicola</taxon>
    </lineage>
</organism>
<keyword evidence="5 8" id="KW-0547">Nucleotide-binding</keyword>
<feature type="binding site" evidence="8">
    <location>
        <position position="69"/>
    </location>
    <ligand>
        <name>beta-alanine</name>
        <dbReference type="ChEBI" id="CHEBI:57966"/>
    </ligand>
</feature>
<dbReference type="NCBIfam" id="TIGR00125">
    <property type="entry name" value="cyt_tran_rel"/>
    <property type="match status" value="1"/>
</dbReference>
<proteinExistence type="inferred from homology"/>
<dbReference type="InterPro" id="IPR003721">
    <property type="entry name" value="Pantoate_ligase"/>
</dbReference>
<comment type="pathway">
    <text evidence="1 8">Cofactor biosynthesis; (R)-pantothenate biosynthesis; (R)-pantothenate from (R)-pantoate and beta-alanine: step 1/1.</text>
</comment>
<dbReference type="PANTHER" id="PTHR21299:SF1">
    <property type="entry name" value="PANTOATE--BETA-ALANINE LIGASE"/>
    <property type="match status" value="1"/>
</dbReference>
<comment type="subcellular location">
    <subcellularLocation>
        <location evidence="8">Cytoplasm</location>
    </subcellularLocation>
</comment>
<comment type="similarity">
    <text evidence="2 8">Belongs to the pantothenate synthetase family.</text>
</comment>
<dbReference type="CDD" id="cd00560">
    <property type="entry name" value="PanC"/>
    <property type="match status" value="1"/>
</dbReference>
<evidence type="ECO:0000313" key="10">
    <source>
        <dbReference type="Proteomes" id="UP000464507"/>
    </source>
</evidence>
<dbReference type="Proteomes" id="UP000464507">
    <property type="component" value="Chromosome"/>
</dbReference>
<feature type="binding site" evidence="8">
    <location>
        <begin position="156"/>
        <end position="159"/>
    </location>
    <ligand>
        <name>ATP</name>
        <dbReference type="ChEBI" id="CHEBI:30616"/>
    </ligand>
</feature>
<evidence type="ECO:0000256" key="4">
    <source>
        <dbReference type="ARBA" id="ARBA00022655"/>
    </source>
</evidence>
<comment type="miscellaneous">
    <text evidence="8">The reaction proceeds by a bi uni uni bi ping pong mechanism.</text>
</comment>
<feature type="active site" description="Proton donor" evidence="8">
    <location>
        <position position="45"/>
    </location>
</feature>
<dbReference type="RefSeq" id="WP_161885257.1">
    <property type="nucleotide sequence ID" value="NZ_CP017146.1"/>
</dbReference>
<sequence>MPVVVETIAGLRSQLRQAKAHAAAEGPTRPRVALVPTMGALHEGHMALVERAQERAEIVVVSIFVNPLQFGASEDLDLYPRTVESDVERLRTHGVQIVFAPTLSEMYPAGDVPTKVTAGDIGNLYEGRSRRGHFDGVLTVVAKLLHVVGPDTVVFGQKDAQQVFLVKRMISDLNFDVQVATVPTVREDDGLALSSRNRFLDARERIAARALSRALEAAESSADRGPDAVLAAAQSVLAGDDTVQLDYLQVVNPATFLPADDNHHGRAIVLVAARIGDTRLIDNATIQLG</sequence>
<evidence type="ECO:0000256" key="8">
    <source>
        <dbReference type="HAMAP-Rule" id="MF_00158"/>
    </source>
</evidence>
<dbReference type="Pfam" id="PF02569">
    <property type="entry name" value="Pantoate_ligase"/>
    <property type="match status" value="1"/>
</dbReference>
<dbReference type="KEGG" id="mant:BHD05_03825"/>
<feature type="binding site" evidence="8">
    <location>
        <begin position="38"/>
        <end position="45"/>
    </location>
    <ligand>
        <name>ATP</name>
        <dbReference type="ChEBI" id="CHEBI:30616"/>
    </ligand>
</feature>
<dbReference type="InterPro" id="IPR004821">
    <property type="entry name" value="Cyt_trans-like"/>
</dbReference>
<keyword evidence="3 8" id="KW-0436">Ligase</keyword>
<dbReference type="InterPro" id="IPR014729">
    <property type="entry name" value="Rossmann-like_a/b/a_fold"/>
</dbReference>
<keyword evidence="8" id="KW-0963">Cytoplasm</keyword>
<dbReference type="NCBIfam" id="TIGR00018">
    <property type="entry name" value="panC"/>
    <property type="match status" value="1"/>
</dbReference>
<feature type="binding site" evidence="8">
    <location>
        <position position="162"/>
    </location>
    <ligand>
        <name>(R)-pantoate</name>
        <dbReference type="ChEBI" id="CHEBI:15980"/>
    </ligand>
</feature>
<dbReference type="GO" id="GO:0005524">
    <property type="term" value="F:ATP binding"/>
    <property type="evidence" value="ECO:0007669"/>
    <property type="project" value="UniProtKB-KW"/>
</dbReference>
<name>A0A7L5AG00_9MICO</name>
<dbReference type="InterPro" id="IPR042176">
    <property type="entry name" value="Pantoate_ligase_C"/>
</dbReference>
<evidence type="ECO:0000256" key="2">
    <source>
        <dbReference type="ARBA" id="ARBA00009256"/>
    </source>
</evidence>
<evidence type="ECO:0000256" key="5">
    <source>
        <dbReference type="ARBA" id="ARBA00022741"/>
    </source>
</evidence>
<feature type="binding site" evidence="8">
    <location>
        <position position="185"/>
    </location>
    <ligand>
        <name>ATP</name>
        <dbReference type="ChEBI" id="CHEBI:30616"/>
    </ligand>
</feature>
<dbReference type="GO" id="GO:0015940">
    <property type="term" value="P:pantothenate biosynthetic process"/>
    <property type="evidence" value="ECO:0007669"/>
    <property type="project" value="UniProtKB-UniRule"/>
</dbReference>
<dbReference type="HAMAP" id="MF_00158">
    <property type="entry name" value="PanC"/>
    <property type="match status" value="1"/>
</dbReference>
<dbReference type="EC" id="6.3.2.1" evidence="8"/>
<dbReference type="GO" id="GO:0004592">
    <property type="term" value="F:pantoate-beta-alanine ligase activity"/>
    <property type="evidence" value="ECO:0007669"/>
    <property type="project" value="UniProtKB-UniRule"/>
</dbReference>
<keyword evidence="10" id="KW-1185">Reference proteome</keyword>
<dbReference type="SUPFAM" id="SSF52374">
    <property type="entry name" value="Nucleotidylyl transferase"/>
    <property type="match status" value="1"/>
</dbReference>
<dbReference type="PANTHER" id="PTHR21299">
    <property type="entry name" value="CYTIDYLATE KINASE/PANTOATE-BETA-ALANINE LIGASE"/>
    <property type="match status" value="1"/>
</dbReference>
<evidence type="ECO:0000256" key="3">
    <source>
        <dbReference type="ARBA" id="ARBA00022598"/>
    </source>
</evidence>
<comment type="catalytic activity">
    <reaction evidence="7 8">
        <text>(R)-pantoate + beta-alanine + ATP = (R)-pantothenate + AMP + diphosphate + H(+)</text>
        <dbReference type="Rhea" id="RHEA:10912"/>
        <dbReference type="ChEBI" id="CHEBI:15378"/>
        <dbReference type="ChEBI" id="CHEBI:15980"/>
        <dbReference type="ChEBI" id="CHEBI:29032"/>
        <dbReference type="ChEBI" id="CHEBI:30616"/>
        <dbReference type="ChEBI" id="CHEBI:33019"/>
        <dbReference type="ChEBI" id="CHEBI:57966"/>
        <dbReference type="ChEBI" id="CHEBI:456215"/>
        <dbReference type="EC" id="6.3.2.1"/>
    </reaction>
</comment>
<reference evidence="9 10" key="1">
    <citation type="submission" date="2016-09" db="EMBL/GenBank/DDBJ databases">
        <title>Complete genome sequence of microbes from the polar regions.</title>
        <authorList>
            <person name="Liao L."/>
            <person name="Chen B."/>
        </authorList>
    </citation>
    <scope>NUCLEOTIDE SEQUENCE [LARGE SCALE GENOMIC DNA]</scope>
    <source>
        <strain evidence="9 10">ZS314</strain>
    </source>
</reference>
<dbReference type="UniPathway" id="UPA00028">
    <property type="reaction ID" value="UER00005"/>
</dbReference>
<dbReference type="AlphaFoldDB" id="A0A7L5AG00"/>
<comment type="subunit">
    <text evidence="8">Homodimer.</text>
</comment>
<dbReference type="Gene3D" id="3.40.50.620">
    <property type="entry name" value="HUPs"/>
    <property type="match status" value="1"/>
</dbReference>
<protein>
    <recommendedName>
        <fullName evidence="8">Pantothenate synthetase</fullName>
        <shortName evidence="8">PS</shortName>
        <ecNumber evidence="8">6.3.2.1</ecNumber>
    </recommendedName>
    <alternativeName>
        <fullName evidence="8">Pantoate--beta-alanine ligase</fullName>
    </alternativeName>
    <alternativeName>
        <fullName evidence="8">Pantoate-activating enzyme</fullName>
    </alternativeName>
</protein>
<feature type="binding site" evidence="8">
    <location>
        <begin position="193"/>
        <end position="196"/>
    </location>
    <ligand>
        <name>ATP</name>
        <dbReference type="ChEBI" id="CHEBI:30616"/>
    </ligand>
</feature>
<comment type="function">
    <text evidence="8">Catalyzes the condensation of pantoate with beta-alanine in an ATP-dependent reaction via a pantoyl-adenylate intermediate.</text>
</comment>
<dbReference type="Gene3D" id="3.30.1300.10">
    <property type="entry name" value="Pantoate-beta-alanine ligase, C-terminal domain"/>
    <property type="match status" value="1"/>
</dbReference>
<evidence type="ECO:0000256" key="1">
    <source>
        <dbReference type="ARBA" id="ARBA00004990"/>
    </source>
</evidence>
<feature type="binding site" evidence="8">
    <location>
        <position position="69"/>
    </location>
    <ligand>
        <name>(R)-pantoate</name>
        <dbReference type="ChEBI" id="CHEBI:15980"/>
    </ligand>
</feature>
<dbReference type="GO" id="GO:0005829">
    <property type="term" value="C:cytosol"/>
    <property type="evidence" value="ECO:0007669"/>
    <property type="project" value="TreeGrafter"/>
</dbReference>
<evidence type="ECO:0000256" key="7">
    <source>
        <dbReference type="ARBA" id="ARBA00048258"/>
    </source>
</evidence>
<evidence type="ECO:0000313" key="9">
    <source>
        <dbReference type="EMBL" id="QHO68896.1"/>
    </source>
</evidence>
<keyword evidence="6 8" id="KW-0067">ATP-binding</keyword>
<evidence type="ECO:0000256" key="6">
    <source>
        <dbReference type="ARBA" id="ARBA00022840"/>
    </source>
</evidence>
<dbReference type="EMBL" id="CP017146">
    <property type="protein sequence ID" value="QHO68896.1"/>
    <property type="molecule type" value="Genomic_DNA"/>
</dbReference>
<dbReference type="OrthoDB" id="9773087at2"/>
<gene>
    <name evidence="8" type="primary">panC</name>
    <name evidence="9" type="ORF">BHD05_03825</name>
</gene>